<keyword evidence="1" id="KW-1185">Reference proteome</keyword>
<dbReference type="GeneID" id="8354058"/>
<organism evidence="1 2">
    <name type="scientific">Schistosoma mansoni</name>
    <name type="common">Blood fluke</name>
    <dbReference type="NCBI Taxonomy" id="6183"/>
    <lineage>
        <taxon>Eukaryota</taxon>
        <taxon>Metazoa</taxon>
        <taxon>Spiralia</taxon>
        <taxon>Lophotrochozoa</taxon>
        <taxon>Platyhelminthes</taxon>
        <taxon>Trematoda</taxon>
        <taxon>Digenea</taxon>
        <taxon>Strigeidida</taxon>
        <taxon>Schistosomatoidea</taxon>
        <taxon>Schistosomatidae</taxon>
        <taxon>Schistosoma</taxon>
    </lineage>
</organism>
<reference evidence="1" key="1">
    <citation type="journal article" date="2012" name="PLoS Negl. Trop. Dis.">
        <title>A systematically improved high quality genome and transcriptome of the human blood fluke Schistosoma mansoni.</title>
        <authorList>
            <person name="Protasio A.V."/>
            <person name="Tsai I.J."/>
            <person name="Babbage A."/>
            <person name="Nichol S."/>
            <person name="Hunt M."/>
            <person name="Aslett M.A."/>
            <person name="De Silva N."/>
            <person name="Velarde G.S."/>
            <person name="Anderson T.J."/>
            <person name="Clark R.C."/>
            <person name="Davidson C."/>
            <person name="Dillon G.P."/>
            <person name="Holroyd N.E."/>
            <person name="LoVerde P.T."/>
            <person name="Lloyd C."/>
            <person name="McQuillan J."/>
            <person name="Oliveira G."/>
            <person name="Otto T.D."/>
            <person name="Parker-Manuel S.J."/>
            <person name="Quail M.A."/>
            <person name="Wilson R.A."/>
            <person name="Zerlotini A."/>
            <person name="Dunne D.W."/>
            <person name="Berriman M."/>
        </authorList>
    </citation>
    <scope>NUCLEOTIDE SEQUENCE [LARGE SCALE GENOMIC DNA]</scope>
    <source>
        <strain evidence="1">Puerto Rican</strain>
    </source>
</reference>
<evidence type="ECO:0000313" key="2">
    <source>
        <dbReference type="WBParaSite" id="Smp_076460.1"/>
    </source>
</evidence>
<proteinExistence type="predicted"/>
<dbReference type="OrthoDB" id="92090at2759"/>
<dbReference type="AlphaFoldDB" id="G4LZH7"/>
<dbReference type="Proteomes" id="UP000008854">
    <property type="component" value="Unassembled WGS sequence"/>
</dbReference>
<name>G4LZH7_SCHMA</name>
<dbReference type="CTD" id="8354058"/>
<dbReference type="RefSeq" id="XP_018646645.1">
    <property type="nucleotide sequence ID" value="XM_018799142.1"/>
</dbReference>
<dbReference type="OMA" id="RWIARKS"/>
<dbReference type="PhylomeDB" id="G4LZH7"/>
<dbReference type="HOGENOM" id="CLU_2253373_0_0_1"/>
<reference evidence="2" key="2">
    <citation type="submission" date="2018-12" db="UniProtKB">
        <authorList>
            <consortium name="WormBaseParasite"/>
        </authorList>
    </citation>
    <scope>IDENTIFICATION</scope>
    <source>
        <strain evidence="2">Puerto Rican</strain>
    </source>
</reference>
<dbReference type="KEGG" id="smm:Smp_076460"/>
<dbReference type="WBParaSite" id="Smp_076460.1">
    <property type="protein sequence ID" value="Smp_076460.1"/>
    <property type="gene ID" value="Smp_076460"/>
</dbReference>
<accession>G4LZH7</accession>
<dbReference type="STRING" id="6183.G4LZH7"/>
<dbReference type="InParanoid" id="G4LZH7"/>
<evidence type="ECO:0000313" key="1">
    <source>
        <dbReference type="Proteomes" id="UP000008854"/>
    </source>
</evidence>
<protein>
    <submittedName>
        <fullName evidence="2">THAP-type domain-containing protein</fullName>
    </submittedName>
</protein>
<sequence length="104" mass="12285">MDSSVTDISVVQSKHRHASIILCSFPVLRAFFKKKYEYLRSLFQLAYGYIRNRWIARKSMWASCCQRHVLSLSNHTNNRVESARKHLKECLKRSGPLPLTFWKI</sequence>